<keyword evidence="2" id="KW-1185">Reference proteome</keyword>
<dbReference type="SUPFAM" id="SSF52540">
    <property type="entry name" value="P-loop containing nucleoside triphosphate hydrolases"/>
    <property type="match status" value="1"/>
</dbReference>
<dbReference type="Gene3D" id="3.40.50.300">
    <property type="entry name" value="P-loop containing nucleotide triphosphate hydrolases"/>
    <property type="match status" value="1"/>
</dbReference>
<reference evidence="1 2" key="1">
    <citation type="journal article" date="2012" name="Science">
        <title>Ecological populations of bacteria act as socially cohesive units of antibiotic production and resistance.</title>
        <authorList>
            <person name="Cordero O.X."/>
            <person name="Wildschutte H."/>
            <person name="Kirkup B."/>
            <person name="Proehl S."/>
            <person name="Ngo L."/>
            <person name="Hussain F."/>
            <person name="Le Roux F."/>
            <person name="Mincer T."/>
            <person name="Polz M.F."/>
        </authorList>
    </citation>
    <scope>NUCLEOTIDE SEQUENCE [LARGE SCALE GENOMIC DNA]</scope>
    <source>
        <strain evidence="1 2">FF-238</strain>
    </source>
</reference>
<dbReference type="RefSeq" id="WP_017052917.1">
    <property type="nucleotide sequence ID" value="NZ_AJYW02000028.1"/>
</dbReference>
<gene>
    <name evidence="1" type="ORF">A130_11805</name>
</gene>
<comment type="caution">
    <text evidence="1">The sequence shown here is derived from an EMBL/GenBank/DDBJ whole genome shotgun (WGS) entry which is preliminary data.</text>
</comment>
<dbReference type="Proteomes" id="UP000094165">
    <property type="component" value="Unassembled WGS sequence"/>
</dbReference>
<evidence type="ECO:0008006" key="3">
    <source>
        <dbReference type="Google" id="ProtNLM"/>
    </source>
</evidence>
<dbReference type="AlphaFoldDB" id="A0A1E5D6I3"/>
<proteinExistence type="predicted"/>
<dbReference type="EMBL" id="AJYW02000028">
    <property type="protein sequence ID" value="OEE79210.1"/>
    <property type="molecule type" value="Genomic_DNA"/>
</dbReference>
<protein>
    <recommendedName>
        <fullName evidence="3">AAA family ATPase</fullName>
    </recommendedName>
</protein>
<organism evidence="1 2">
    <name type="scientific">Vibrio genomosp. F6 str. FF-238</name>
    <dbReference type="NCBI Taxonomy" id="1191298"/>
    <lineage>
        <taxon>Bacteria</taxon>
        <taxon>Pseudomonadati</taxon>
        <taxon>Pseudomonadota</taxon>
        <taxon>Gammaproteobacteria</taxon>
        <taxon>Vibrionales</taxon>
        <taxon>Vibrionaceae</taxon>
        <taxon>Vibrio</taxon>
    </lineage>
</organism>
<name>A0A1E5D6I3_9VIBR</name>
<dbReference type="Pfam" id="PF13207">
    <property type="entry name" value="AAA_17"/>
    <property type="match status" value="1"/>
</dbReference>
<evidence type="ECO:0000313" key="2">
    <source>
        <dbReference type="Proteomes" id="UP000094165"/>
    </source>
</evidence>
<dbReference type="InterPro" id="IPR027417">
    <property type="entry name" value="P-loop_NTPase"/>
</dbReference>
<sequence length="174" mass="19507">MKKIYFVSGIHGVGKGTLCRQLNSELGFSIYSCSDLIKENSEYIEDSKIVTSAERNQRALIRGLQNISENEILLDGHFCLMGKEESIITLDDSVFDIISPTAVICLRCDPIVVYERLSKRDGTAIPVGLLEKLQLAETNRAFDYCNSRSLDLYIYESPASVEPLLKELKSCSMQ</sequence>
<evidence type="ECO:0000313" key="1">
    <source>
        <dbReference type="EMBL" id="OEE79210.1"/>
    </source>
</evidence>
<accession>A0A1E5D6I3</accession>